<dbReference type="GO" id="GO:0000160">
    <property type="term" value="P:phosphorelay signal transduction system"/>
    <property type="evidence" value="ECO:0007669"/>
    <property type="project" value="UniProtKB-KW"/>
</dbReference>
<dbReference type="CDD" id="cd00088">
    <property type="entry name" value="HPT"/>
    <property type="match status" value="1"/>
</dbReference>
<name>A0A2N8ZDV7_9VIBR</name>
<dbReference type="SMART" id="SM00073">
    <property type="entry name" value="HPT"/>
    <property type="match status" value="1"/>
</dbReference>
<keyword evidence="3" id="KW-0812">Transmembrane</keyword>
<keyword evidence="1" id="KW-0902">Two-component regulatory system</keyword>
<gene>
    <name evidence="5" type="ORF">VTAP4600_A2076</name>
</gene>
<keyword evidence="2" id="KW-0597">Phosphoprotein</keyword>
<accession>A0A2N8ZDV7</accession>
<evidence type="ECO:0000256" key="3">
    <source>
        <dbReference type="SAM" id="Phobius"/>
    </source>
</evidence>
<keyword evidence="5" id="KW-0418">Kinase</keyword>
<evidence type="ECO:0000259" key="4">
    <source>
        <dbReference type="PROSITE" id="PS50894"/>
    </source>
</evidence>
<keyword evidence="3" id="KW-0472">Membrane</keyword>
<keyword evidence="3" id="KW-1133">Transmembrane helix</keyword>
<reference evidence="5 6" key="1">
    <citation type="submission" date="2017-10" db="EMBL/GenBank/DDBJ databases">
        <authorList>
            <person name="Banno H."/>
            <person name="Chua N.-H."/>
        </authorList>
    </citation>
    <scope>NUCLEOTIDE SEQUENCE [LARGE SCALE GENOMIC DNA]</scope>
    <source>
        <strain evidence="5">Vibrio tapetis CECT4600</strain>
    </source>
</reference>
<dbReference type="Pfam" id="PF01627">
    <property type="entry name" value="Hpt"/>
    <property type="match status" value="1"/>
</dbReference>
<feature type="modified residue" description="Phosphohistidine" evidence="2">
    <location>
        <position position="383"/>
    </location>
</feature>
<keyword evidence="6" id="KW-1185">Reference proteome</keyword>
<dbReference type="InterPro" id="IPR008207">
    <property type="entry name" value="Sig_transdc_His_kin_Hpt_dom"/>
</dbReference>
<dbReference type="Proteomes" id="UP000235828">
    <property type="component" value="Chromosome A"/>
</dbReference>
<sequence length="441" mass="49213">MNKRHLKWYLLIAFLLWGLSATLVLIQHQAVQSQRVSLRVLAGEFENFRSSLATPQDDRMAQLSKLERGIVRISSALQLVNETNNNGLISSDLTQLGYLTDRFKNQASDYISLQLNQRGLSVEIEHQAHHDKQSEALPLYHELGSFLFAAFYAREHSDDVDYLVLESLLTRSKLLTSPDKEKLQALLSLTSSVLAEQAQVTIILTGLLDSTIKNEVSRMDADYAQHESGLLYISIFSGFFAFLVIFVTVLIGQTKKDHSLNNSSNIAPSDTTDPFELNVLQHNQSTRAREPTAQDHPVESQVAEKQISSDTNQAVAAVAPKAMPIKNKPDNKLDIDYMLETFDQDTESVVMVLDVFLADHQNDAEKIKTYFAKDRVMALRAAHSLKGVAGNLGAADLKSTALKLEKMLEECAELPLDLLTELENDLSQVVAEVLVYLKTVK</sequence>
<dbReference type="SUPFAM" id="SSF47226">
    <property type="entry name" value="Histidine-containing phosphotransfer domain, HPT domain"/>
    <property type="match status" value="1"/>
</dbReference>
<organism evidence="5 6">
    <name type="scientific">Vibrio tapetis subsp. tapetis</name>
    <dbReference type="NCBI Taxonomy" id="1671868"/>
    <lineage>
        <taxon>Bacteria</taxon>
        <taxon>Pseudomonadati</taxon>
        <taxon>Pseudomonadota</taxon>
        <taxon>Gammaproteobacteria</taxon>
        <taxon>Vibrionales</taxon>
        <taxon>Vibrionaceae</taxon>
        <taxon>Vibrio</taxon>
    </lineage>
</organism>
<feature type="transmembrane region" description="Helical" evidence="3">
    <location>
        <begin position="229"/>
        <end position="251"/>
    </location>
</feature>
<dbReference type="AlphaFoldDB" id="A0A2N8ZDV7"/>
<protein>
    <submittedName>
        <fullName evidence="5">Putative Signal transduction histidine kinase</fullName>
    </submittedName>
</protein>
<evidence type="ECO:0000313" key="6">
    <source>
        <dbReference type="Proteomes" id="UP000235828"/>
    </source>
</evidence>
<dbReference type="InterPro" id="IPR036641">
    <property type="entry name" value="HPT_dom_sf"/>
</dbReference>
<dbReference type="KEGG" id="vta:A2076"/>
<feature type="domain" description="HPt" evidence="4">
    <location>
        <begin position="331"/>
        <end position="441"/>
    </location>
</feature>
<dbReference type="PROSITE" id="PS50894">
    <property type="entry name" value="HPT"/>
    <property type="match status" value="1"/>
</dbReference>
<evidence type="ECO:0000313" key="5">
    <source>
        <dbReference type="EMBL" id="SON50055.1"/>
    </source>
</evidence>
<dbReference type="EMBL" id="LT960611">
    <property type="protein sequence ID" value="SON50055.1"/>
    <property type="molecule type" value="Genomic_DNA"/>
</dbReference>
<evidence type="ECO:0000256" key="1">
    <source>
        <dbReference type="ARBA" id="ARBA00023012"/>
    </source>
</evidence>
<dbReference type="Gene3D" id="1.20.120.160">
    <property type="entry name" value="HPT domain"/>
    <property type="match status" value="1"/>
</dbReference>
<dbReference type="RefSeq" id="WP_102522614.1">
    <property type="nucleotide sequence ID" value="NZ_LT960611.1"/>
</dbReference>
<keyword evidence="5" id="KW-0808">Transferase</keyword>
<evidence type="ECO:0000256" key="2">
    <source>
        <dbReference type="PROSITE-ProRule" id="PRU00110"/>
    </source>
</evidence>
<dbReference type="OrthoDB" id="5913787at2"/>
<dbReference type="GO" id="GO:0004672">
    <property type="term" value="F:protein kinase activity"/>
    <property type="evidence" value="ECO:0007669"/>
    <property type="project" value="UniProtKB-ARBA"/>
</dbReference>
<proteinExistence type="predicted"/>